<accession>A0ABT8GIN6</accession>
<feature type="compositionally biased region" description="Basic and acidic residues" evidence="1">
    <location>
        <begin position="290"/>
        <end position="299"/>
    </location>
</feature>
<dbReference type="Proteomes" id="UP001172708">
    <property type="component" value="Unassembled WGS sequence"/>
</dbReference>
<keyword evidence="2" id="KW-0472">Membrane</keyword>
<sequence>MSLRTTALVAGVIGVLLLAAGLIAESQRPPRDVTASASVDTAVVVYEAEMIAFAGDSRLGVSGDGTIVAVTARPVDAEAWLADHGATRVSGLPAWETLATEAMEPVAPSPSPSASPSASAEPEEEPSPSPSPSGDADEAGSDEAEPVDILATTSQDHWRSDWRGEGRLSIQASDVPPGETLVIVSEDGSPLTDTDLALTRDVDDGWITPLIWWGAFLTAVGVIALVLRFVDLRPAQAKGEEWMAKRQRAGDDEAGRSPGTRRSRRAKGEHLPDASLDDEEQSPPPPAPPSDDHPGEERP</sequence>
<feature type="region of interest" description="Disordered" evidence="1">
    <location>
        <begin position="239"/>
        <end position="299"/>
    </location>
</feature>
<reference evidence="3" key="1">
    <citation type="submission" date="2023-06" db="EMBL/GenBank/DDBJ databases">
        <title>Egi l300058.</title>
        <authorList>
            <person name="Gao L."/>
            <person name="Fang B.-Z."/>
            <person name="Li W.-J."/>
        </authorList>
    </citation>
    <scope>NUCLEOTIDE SEQUENCE</scope>
    <source>
        <strain evidence="3">EGI L300058</strain>
    </source>
</reference>
<proteinExistence type="predicted"/>
<keyword evidence="2" id="KW-1133">Transmembrane helix</keyword>
<evidence type="ECO:0000256" key="2">
    <source>
        <dbReference type="SAM" id="Phobius"/>
    </source>
</evidence>
<feature type="compositionally biased region" description="Basic and acidic residues" evidence="1">
    <location>
        <begin position="239"/>
        <end position="255"/>
    </location>
</feature>
<gene>
    <name evidence="3" type="ORF">QQX02_09375</name>
</gene>
<keyword evidence="4" id="KW-1185">Reference proteome</keyword>
<evidence type="ECO:0000256" key="1">
    <source>
        <dbReference type="SAM" id="MobiDB-lite"/>
    </source>
</evidence>
<protein>
    <submittedName>
        <fullName evidence="3">Uncharacterized protein</fullName>
    </submittedName>
</protein>
<dbReference type="EMBL" id="JAUHQA010000001">
    <property type="protein sequence ID" value="MDN4481131.1"/>
    <property type="molecule type" value="Genomic_DNA"/>
</dbReference>
<feature type="region of interest" description="Disordered" evidence="1">
    <location>
        <begin position="103"/>
        <end position="143"/>
    </location>
</feature>
<feature type="transmembrane region" description="Helical" evidence="2">
    <location>
        <begin position="210"/>
        <end position="230"/>
    </location>
</feature>
<organism evidence="3 4">
    <name type="scientific">Demequina muriae</name>
    <dbReference type="NCBI Taxonomy" id="3051664"/>
    <lineage>
        <taxon>Bacteria</taxon>
        <taxon>Bacillati</taxon>
        <taxon>Actinomycetota</taxon>
        <taxon>Actinomycetes</taxon>
        <taxon>Micrococcales</taxon>
        <taxon>Demequinaceae</taxon>
        <taxon>Demequina</taxon>
    </lineage>
</organism>
<comment type="caution">
    <text evidence="3">The sequence shown here is derived from an EMBL/GenBank/DDBJ whole genome shotgun (WGS) entry which is preliminary data.</text>
</comment>
<name>A0ABT8GIN6_9MICO</name>
<evidence type="ECO:0000313" key="3">
    <source>
        <dbReference type="EMBL" id="MDN4481131.1"/>
    </source>
</evidence>
<keyword evidence="2" id="KW-0812">Transmembrane</keyword>
<dbReference type="RefSeq" id="WP_301142652.1">
    <property type="nucleotide sequence ID" value="NZ_JAUHQA010000001.1"/>
</dbReference>
<evidence type="ECO:0000313" key="4">
    <source>
        <dbReference type="Proteomes" id="UP001172708"/>
    </source>
</evidence>